<evidence type="ECO:0000313" key="1">
    <source>
        <dbReference type="EMBL" id="MBG0741608.1"/>
    </source>
</evidence>
<reference evidence="1 2" key="1">
    <citation type="submission" date="2020-11" db="EMBL/GenBank/DDBJ databases">
        <title>Arthrobacter antarcticus sp. nov., isolated from Antarctic Soil.</title>
        <authorList>
            <person name="Li J."/>
        </authorList>
    </citation>
    <scope>NUCLEOTIDE SEQUENCE [LARGE SCALE GENOMIC DNA]</scope>
    <source>
        <strain evidence="1 2">Z1-20</strain>
    </source>
</reference>
<dbReference type="AlphaFoldDB" id="A0A931CX70"/>
<dbReference type="RefSeq" id="WP_196398538.1">
    <property type="nucleotide sequence ID" value="NZ_JADNYM010000034.1"/>
</dbReference>
<evidence type="ECO:0000313" key="2">
    <source>
        <dbReference type="Proteomes" id="UP000655366"/>
    </source>
</evidence>
<protein>
    <recommendedName>
        <fullName evidence="3">AbiEi antitoxin C-terminal domain-containing protein</fullName>
    </recommendedName>
</protein>
<comment type="caution">
    <text evidence="1">The sequence shown here is derived from an EMBL/GenBank/DDBJ whole genome shotgun (WGS) entry which is preliminary data.</text>
</comment>
<gene>
    <name evidence="1" type="ORF">IV500_19810</name>
</gene>
<dbReference type="EMBL" id="JADNYM010000034">
    <property type="protein sequence ID" value="MBG0741608.1"/>
    <property type="molecule type" value="Genomic_DNA"/>
</dbReference>
<accession>A0A931CX70</accession>
<evidence type="ECO:0008006" key="3">
    <source>
        <dbReference type="Google" id="ProtNLM"/>
    </source>
</evidence>
<name>A0A931CX70_9MICC</name>
<dbReference type="Proteomes" id="UP000655366">
    <property type="component" value="Unassembled WGS sequence"/>
</dbReference>
<keyword evidence="2" id="KW-1185">Reference proteome</keyword>
<proteinExistence type="predicted"/>
<organism evidence="1 2">
    <name type="scientific">Arthrobacter terrae</name>
    <dbReference type="NCBI Taxonomy" id="2935737"/>
    <lineage>
        <taxon>Bacteria</taxon>
        <taxon>Bacillati</taxon>
        <taxon>Actinomycetota</taxon>
        <taxon>Actinomycetes</taxon>
        <taxon>Micrococcales</taxon>
        <taxon>Micrococcaceae</taxon>
        <taxon>Arthrobacter</taxon>
    </lineage>
</organism>
<sequence length="203" mass="20872">MPAPSSTPPSQSMGTVFSPGRHFSRTTLQSMCLDSILVPVFRDSYIPAGTAITPALRGRAMALATPANLAGRGIAGRLSAAWIYGCSGPGAVISLLVDSGHRAGALLPGSGCTLHEVKLSRFDVAVVGSMPVTTPLRTAVDLAVHVPAVDALPALRTLAADPALNCPLGLIRQALQSCHRVPHKQAALALIQSLLEERSGSAG</sequence>